<dbReference type="AlphaFoldDB" id="A0A0E9RJ96"/>
<feature type="region of interest" description="Disordered" evidence="1">
    <location>
        <begin position="1"/>
        <end position="25"/>
    </location>
</feature>
<organism evidence="2">
    <name type="scientific">Anguilla anguilla</name>
    <name type="common">European freshwater eel</name>
    <name type="synonym">Muraena anguilla</name>
    <dbReference type="NCBI Taxonomy" id="7936"/>
    <lineage>
        <taxon>Eukaryota</taxon>
        <taxon>Metazoa</taxon>
        <taxon>Chordata</taxon>
        <taxon>Craniata</taxon>
        <taxon>Vertebrata</taxon>
        <taxon>Euteleostomi</taxon>
        <taxon>Actinopterygii</taxon>
        <taxon>Neopterygii</taxon>
        <taxon>Teleostei</taxon>
        <taxon>Anguilliformes</taxon>
        <taxon>Anguillidae</taxon>
        <taxon>Anguilla</taxon>
    </lineage>
</organism>
<accession>A0A0E9RJ96</accession>
<reference evidence="2" key="2">
    <citation type="journal article" date="2015" name="Fish Shellfish Immunol.">
        <title>Early steps in the European eel (Anguilla anguilla)-Vibrio vulnificus interaction in the gills: Role of the RtxA13 toxin.</title>
        <authorList>
            <person name="Callol A."/>
            <person name="Pajuelo D."/>
            <person name="Ebbesson L."/>
            <person name="Teles M."/>
            <person name="MacKenzie S."/>
            <person name="Amaro C."/>
        </authorList>
    </citation>
    <scope>NUCLEOTIDE SEQUENCE</scope>
</reference>
<sequence>MGERMTVEGSRKKEGSGQREGEMERGEIEILCIPVMLS</sequence>
<proteinExistence type="predicted"/>
<protein>
    <submittedName>
        <fullName evidence="2">Uncharacterized protein</fullName>
    </submittedName>
</protein>
<reference evidence="2" key="1">
    <citation type="submission" date="2014-11" db="EMBL/GenBank/DDBJ databases">
        <authorList>
            <person name="Amaro Gonzalez C."/>
        </authorList>
    </citation>
    <scope>NUCLEOTIDE SEQUENCE</scope>
</reference>
<dbReference type="EMBL" id="GBXM01079715">
    <property type="protein sequence ID" value="JAH28862.1"/>
    <property type="molecule type" value="Transcribed_RNA"/>
</dbReference>
<evidence type="ECO:0000256" key="1">
    <source>
        <dbReference type="SAM" id="MobiDB-lite"/>
    </source>
</evidence>
<name>A0A0E9RJ96_ANGAN</name>
<evidence type="ECO:0000313" key="2">
    <source>
        <dbReference type="EMBL" id="JAH28862.1"/>
    </source>
</evidence>